<name>A0AAV2QAA4_MEGNR</name>
<dbReference type="InterPro" id="IPR011992">
    <property type="entry name" value="EF-hand-dom_pair"/>
</dbReference>
<dbReference type="SMART" id="SM00054">
    <property type="entry name" value="EFh"/>
    <property type="match status" value="2"/>
</dbReference>
<dbReference type="Pfam" id="PF13499">
    <property type="entry name" value="EF-hand_7"/>
    <property type="match status" value="1"/>
</dbReference>
<dbReference type="InterPro" id="IPR002048">
    <property type="entry name" value="EF_hand_dom"/>
</dbReference>
<reference evidence="3 4" key="1">
    <citation type="submission" date="2024-05" db="EMBL/GenBank/DDBJ databases">
        <authorList>
            <person name="Wallberg A."/>
        </authorList>
    </citation>
    <scope>NUCLEOTIDE SEQUENCE [LARGE SCALE GENOMIC DNA]</scope>
</reference>
<keyword evidence="4" id="KW-1185">Reference proteome</keyword>
<dbReference type="GO" id="GO:0005509">
    <property type="term" value="F:calcium ion binding"/>
    <property type="evidence" value="ECO:0007669"/>
    <property type="project" value="InterPro"/>
</dbReference>
<keyword evidence="1" id="KW-0106">Calcium</keyword>
<gene>
    <name evidence="3" type="ORF">MNOR_LOCUS9393</name>
</gene>
<accession>A0AAV2QAA4</accession>
<evidence type="ECO:0000313" key="4">
    <source>
        <dbReference type="Proteomes" id="UP001497623"/>
    </source>
</evidence>
<feature type="domain" description="EF-hand" evidence="2">
    <location>
        <begin position="57"/>
        <end position="92"/>
    </location>
</feature>
<evidence type="ECO:0000313" key="3">
    <source>
        <dbReference type="EMBL" id="CAL4074049.1"/>
    </source>
</evidence>
<evidence type="ECO:0000259" key="2">
    <source>
        <dbReference type="PROSITE" id="PS50222"/>
    </source>
</evidence>
<feature type="domain" description="EF-hand" evidence="2">
    <location>
        <begin position="101"/>
        <end position="136"/>
    </location>
</feature>
<dbReference type="AlphaFoldDB" id="A0AAV2QAA4"/>
<dbReference type="InterPro" id="IPR018247">
    <property type="entry name" value="EF_Hand_1_Ca_BS"/>
</dbReference>
<dbReference type="Gene3D" id="1.10.238.10">
    <property type="entry name" value="EF-hand"/>
    <property type="match status" value="1"/>
</dbReference>
<dbReference type="EMBL" id="CAXKWB010004534">
    <property type="protein sequence ID" value="CAL4074049.1"/>
    <property type="molecule type" value="Genomic_DNA"/>
</dbReference>
<organism evidence="3 4">
    <name type="scientific">Meganyctiphanes norvegica</name>
    <name type="common">Northern krill</name>
    <name type="synonym">Thysanopoda norvegica</name>
    <dbReference type="NCBI Taxonomy" id="48144"/>
    <lineage>
        <taxon>Eukaryota</taxon>
        <taxon>Metazoa</taxon>
        <taxon>Ecdysozoa</taxon>
        <taxon>Arthropoda</taxon>
        <taxon>Crustacea</taxon>
        <taxon>Multicrustacea</taxon>
        <taxon>Malacostraca</taxon>
        <taxon>Eumalacostraca</taxon>
        <taxon>Eucarida</taxon>
        <taxon>Euphausiacea</taxon>
        <taxon>Euphausiidae</taxon>
        <taxon>Meganyctiphanes</taxon>
    </lineage>
</organism>
<sequence>MALSFENRIKYIVRYMYDIDNNGVLDQNDFDCLAVKNTIIECKGDFPKAAFENNQLIMRNLWNEIAELADFDKNGEVDVDEFKNAVITHCVGKPFADFPNAFKAFIENQFKSVDVDGDGLVGLNEYRQDVITRAAFSDIAVIDNAWNKLLSDTDRAAGGITLPRYQELFSNFIANKDESHPSCYLFGPLMKL</sequence>
<dbReference type="SUPFAM" id="SSF47473">
    <property type="entry name" value="EF-hand"/>
    <property type="match status" value="1"/>
</dbReference>
<proteinExistence type="predicted"/>
<evidence type="ECO:0000256" key="1">
    <source>
        <dbReference type="ARBA" id="ARBA00022837"/>
    </source>
</evidence>
<protein>
    <recommendedName>
        <fullName evidence="2">EF-hand domain-containing protein</fullName>
    </recommendedName>
</protein>
<comment type="caution">
    <text evidence="3">The sequence shown here is derived from an EMBL/GenBank/DDBJ whole genome shotgun (WGS) entry which is preliminary data.</text>
</comment>
<dbReference type="PROSITE" id="PS50222">
    <property type="entry name" value="EF_HAND_2"/>
    <property type="match status" value="2"/>
</dbReference>
<dbReference type="PROSITE" id="PS00018">
    <property type="entry name" value="EF_HAND_1"/>
    <property type="match status" value="3"/>
</dbReference>
<dbReference type="Proteomes" id="UP001497623">
    <property type="component" value="Unassembled WGS sequence"/>
</dbReference>